<keyword evidence="2" id="KW-1185">Reference proteome</keyword>
<comment type="caution">
    <text evidence="1">The sequence shown here is derived from an EMBL/GenBank/DDBJ whole genome shotgun (WGS) entry which is preliminary data.</text>
</comment>
<evidence type="ECO:0000313" key="2">
    <source>
        <dbReference type="Proteomes" id="UP000765509"/>
    </source>
</evidence>
<accession>A0A9Q3H8X3</accession>
<sequence>METAPSWSACRSTCTLFGYASPDRIDRSSKAAPAQSADEHIHDVISYLADQWVRHAHDVTLSLLWWAAAAYWPARRRTRDVFKSVASKRLDGVGQGKIK</sequence>
<organism evidence="1 2">
    <name type="scientific">Austropuccinia psidii MF-1</name>
    <dbReference type="NCBI Taxonomy" id="1389203"/>
    <lineage>
        <taxon>Eukaryota</taxon>
        <taxon>Fungi</taxon>
        <taxon>Dikarya</taxon>
        <taxon>Basidiomycota</taxon>
        <taxon>Pucciniomycotina</taxon>
        <taxon>Pucciniomycetes</taxon>
        <taxon>Pucciniales</taxon>
        <taxon>Sphaerophragmiaceae</taxon>
        <taxon>Austropuccinia</taxon>
    </lineage>
</organism>
<proteinExistence type="predicted"/>
<dbReference type="Proteomes" id="UP000765509">
    <property type="component" value="Unassembled WGS sequence"/>
</dbReference>
<dbReference type="AlphaFoldDB" id="A0A9Q3H8X3"/>
<evidence type="ECO:0000313" key="1">
    <source>
        <dbReference type="EMBL" id="MBW0494094.1"/>
    </source>
</evidence>
<name>A0A9Q3H8X3_9BASI</name>
<dbReference type="EMBL" id="AVOT02012398">
    <property type="protein sequence ID" value="MBW0494094.1"/>
    <property type="molecule type" value="Genomic_DNA"/>
</dbReference>
<gene>
    <name evidence="1" type="ORF">O181_033809</name>
</gene>
<reference evidence="1" key="1">
    <citation type="submission" date="2021-03" db="EMBL/GenBank/DDBJ databases">
        <title>Draft genome sequence of rust myrtle Austropuccinia psidii MF-1, a brazilian biotype.</title>
        <authorList>
            <person name="Quecine M.C."/>
            <person name="Pachon D.M.R."/>
            <person name="Bonatelli M.L."/>
            <person name="Correr F.H."/>
            <person name="Franceschini L.M."/>
            <person name="Leite T.F."/>
            <person name="Margarido G.R.A."/>
            <person name="Almeida C.A."/>
            <person name="Ferrarezi J.A."/>
            <person name="Labate C.A."/>
        </authorList>
    </citation>
    <scope>NUCLEOTIDE SEQUENCE</scope>
    <source>
        <strain evidence="1">MF-1</strain>
    </source>
</reference>
<protein>
    <submittedName>
        <fullName evidence="1">Uncharacterized protein</fullName>
    </submittedName>
</protein>